<dbReference type="OrthoDB" id="123421at2"/>
<dbReference type="PANTHER" id="PTHR39176">
    <property type="entry name" value="PERIPLASMIC PROTEIN-RELATED"/>
    <property type="match status" value="1"/>
</dbReference>
<evidence type="ECO:0000313" key="3">
    <source>
        <dbReference type="EMBL" id="TSA83062.1"/>
    </source>
</evidence>
<dbReference type="Pfam" id="PF07007">
    <property type="entry name" value="LprI"/>
    <property type="match status" value="1"/>
</dbReference>
<evidence type="ECO:0000256" key="1">
    <source>
        <dbReference type="SAM" id="SignalP"/>
    </source>
</evidence>
<keyword evidence="4" id="KW-1185">Reference proteome</keyword>
<dbReference type="Gene3D" id="1.20.1270.180">
    <property type="match status" value="1"/>
</dbReference>
<keyword evidence="1" id="KW-0732">Signal</keyword>
<dbReference type="InterPro" id="IPR009739">
    <property type="entry name" value="LprI-like_N"/>
</dbReference>
<organism evidence="3 4">
    <name type="scientific">Deinococcus detaillensis</name>
    <dbReference type="NCBI Taxonomy" id="2592048"/>
    <lineage>
        <taxon>Bacteria</taxon>
        <taxon>Thermotogati</taxon>
        <taxon>Deinococcota</taxon>
        <taxon>Deinococci</taxon>
        <taxon>Deinococcales</taxon>
        <taxon>Deinococcaceae</taxon>
        <taxon>Deinococcus</taxon>
    </lineage>
</organism>
<evidence type="ECO:0000313" key="4">
    <source>
        <dbReference type="Proteomes" id="UP000316092"/>
    </source>
</evidence>
<dbReference type="RefSeq" id="WP_143721278.1">
    <property type="nucleotide sequence ID" value="NZ_VKDB01000015.1"/>
</dbReference>
<protein>
    <submittedName>
        <fullName evidence="3">DUF1311 domain-containing protein</fullName>
    </submittedName>
</protein>
<gene>
    <name evidence="3" type="ORF">FNU79_13180</name>
</gene>
<dbReference type="AlphaFoldDB" id="A0A553US92"/>
<dbReference type="EMBL" id="VKDB01000015">
    <property type="protein sequence ID" value="TSA83062.1"/>
    <property type="molecule type" value="Genomic_DNA"/>
</dbReference>
<feature type="chain" id="PRO_5021949770" evidence="1">
    <location>
        <begin position="27"/>
        <end position="133"/>
    </location>
</feature>
<feature type="signal peptide" evidence="1">
    <location>
        <begin position="1"/>
        <end position="26"/>
    </location>
</feature>
<accession>A0A553US92</accession>
<evidence type="ECO:0000259" key="2">
    <source>
        <dbReference type="Pfam" id="PF07007"/>
    </source>
</evidence>
<name>A0A553US92_9DEIO</name>
<dbReference type="Proteomes" id="UP000316092">
    <property type="component" value="Unassembled WGS sequence"/>
</dbReference>
<sequence>MKLTPQSLISPLALSATLLLGLPAFAQTDVCKSQTTSDMQKCADQNLKQSEKALNAEYQQLVAVLKDKKATDMLKNLQAAENLWIRTRTADCKLYKTFYKGGSLADVSVTNCIDTAAKQRVEVLRGFYDEFSR</sequence>
<feature type="domain" description="Lysozyme inhibitor LprI-like N-terminal" evidence="2">
    <location>
        <begin position="33"/>
        <end position="124"/>
    </location>
</feature>
<proteinExistence type="predicted"/>
<reference evidence="3 4" key="1">
    <citation type="submission" date="2019-07" db="EMBL/GenBank/DDBJ databases">
        <title>Deinococcus detaillus sp. nov., isolated from humus soil in Antarctica.</title>
        <authorList>
            <person name="Zhang K."/>
        </authorList>
    </citation>
    <scope>NUCLEOTIDE SEQUENCE [LARGE SCALE GENOMIC DNA]</scope>
    <source>
        <strain evidence="3 4">H1</strain>
    </source>
</reference>
<comment type="caution">
    <text evidence="3">The sequence shown here is derived from an EMBL/GenBank/DDBJ whole genome shotgun (WGS) entry which is preliminary data.</text>
</comment>
<dbReference type="PANTHER" id="PTHR39176:SF1">
    <property type="entry name" value="PERIPLASMIC PROTEIN"/>
    <property type="match status" value="1"/>
</dbReference>